<evidence type="ECO:0000259" key="6">
    <source>
        <dbReference type="PROSITE" id="PS51012"/>
    </source>
</evidence>
<evidence type="ECO:0000313" key="8">
    <source>
        <dbReference type="Proteomes" id="UP000092574"/>
    </source>
</evidence>
<dbReference type="STRING" id="1796616.A4V09_06380"/>
<sequence length="247" mass="27093">MKTFKTMLKTELSLSLRGMDMFIFAICVPIVVLVILGILYGDKPAYPGAEFTFLEQSFGAIATISICAGGVMGLPLVVSDYRSRHILKRYKVTPVSPSMILFVQVVIYTLYAVISFLLLYLTAAVFFGYEFRGSVLQFLGGYLLVLVSMFSIGMMVGGIAPNTKIAGVIASILYFPMLIFSGATLPYEVMPDTMQKAANVLPLTQGIKLLKAASLGESVDHVLISIILMAVIVIFCTVTAFRFFKWE</sequence>
<feature type="transmembrane region" description="Helical" evidence="5">
    <location>
        <begin position="222"/>
        <end position="244"/>
    </location>
</feature>
<dbReference type="PRINTS" id="PR00164">
    <property type="entry name" value="ABC2TRNSPORT"/>
</dbReference>
<feature type="transmembrane region" description="Helical" evidence="5">
    <location>
        <begin position="99"/>
        <end position="129"/>
    </location>
</feature>
<keyword evidence="5" id="KW-1003">Cell membrane</keyword>
<feature type="transmembrane region" description="Helical" evidence="5">
    <location>
        <begin position="60"/>
        <end position="78"/>
    </location>
</feature>
<gene>
    <name evidence="7" type="ORF">A4V09_06380</name>
</gene>
<evidence type="ECO:0000256" key="1">
    <source>
        <dbReference type="ARBA" id="ARBA00004141"/>
    </source>
</evidence>
<dbReference type="AlphaFoldDB" id="A0A1C7I725"/>
<dbReference type="KEGG" id="byl:A4V09_06380"/>
<evidence type="ECO:0000256" key="4">
    <source>
        <dbReference type="ARBA" id="ARBA00023136"/>
    </source>
</evidence>
<comment type="subcellular location">
    <subcellularLocation>
        <location evidence="5">Cell membrane</location>
        <topology evidence="5">Multi-pass membrane protein</topology>
    </subcellularLocation>
    <subcellularLocation>
        <location evidence="1">Membrane</location>
        <topology evidence="1">Multi-pass membrane protein</topology>
    </subcellularLocation>
</comment>
<dbReference type="RefSeq" id="WP_065541629.1">
    <property type="nucleotide sequence ID" value="NZ_CP015405.2"/>
</dbReference>
<feature type="domain" description="ABC transmembrane type-2" evidence="6">
    <location>
        <begin position="20"/>
        <end position="247"/>
    </location>
</feature>
<dbReference type="PANTHER" id="PTHR43027:SF2">
    <property type="entry name" value="TRANSPORT PERMEASE PROTEIN"/>
    <property type="match status" value="1"/>
</dbReference>
<dbReference type="OrthoDB" id="9774758at2"/>
<keyword evidence="2 5" id="KW-0812">Transmembrane</keyword>
<feature type="transmembrane region" description="Helical" evidence="5">
    <location>
        <begin position="21"/>
        <end position="40"/>
    </location>
</feature>
<proteinExistence type="inferred from homology"/>
<dbReference type="InterPro" id="IPR013525">
    <property type="entry name" value="ABC2_TM"/>
</dbReference>
<comment type="similarity">
    <text evidence="5">Belongs to the ABC-2 integral membrane protein family.</text>
</comment>
<dbReference type="GO" id="GO:0043190">
    <property type="term" value="C:ATP-binding cassette (ABC) transporter complex"/>
    <property type="evidence" value="ECO:0007669"/>
    <property type="project" value="InterPro"/>
</dbReference>
<keyword evidence="8" id="KW-1185">Reference proteome</keyword>
<evidence type="ECO:0000256" key="3">
    <source>
        <dbReference type="ARBA" id="ARBA00022989"/>
    </source>
</evidence>
<dbReference type="PROSITE" id="PS51012">
    <property type="entry name" value="ABC_TM2"/>
    <property type="match status" value="1"/>
</dbReference>
<organism evidence="7 8">
    <name type="scientific">Blautia pseudococcoides</name>
    <dbReference type="NCBI Taxonomy" id="1796616"/>
    <lineage>
        <taxon>Bacteria</taxon>
        <taxon>Bacillati</taxon>
        <taxon>Bacillota</taxon>
        <taxon>Clostridia</taxon>
        <taxon>Lachnospirales</taxon>
        <taxon>Lachnospiraceae</taxon>
        <taxon>Blautia</taxon>
    </lineage>
</organism>
<dbReference type="Proteomes" id="UP000092574">
    <property type="component" value="Chromosome"/>
</dbReference>
<keyword evidence="4 5" id="KW-0472">Membrane</keyword>
<dbReference type="Pfam" id="PF01061">
    <property type="entry name" value="ABC2_membrane"/>
    <property type="match status" value="1"/>
</dbReference>
<reference evidence="7" key="1">
    <citation type="submission" date="2017-04" db="EMBL/GenBank/DDBJ databases">
        <title>Complete Genome Sequences of Twelve Strains of a Stable Defined Moderately Diverse Mouse Microbiota 2 (sDMDMm2).</title>
        <authorList>
            <person name="Uchimura Y."/>
            <person name="Wyss M."/>
            <person name="Brugiroux S."/>
            <person name="Limenitakis J.P."/>
            <person name="Stecher B."/>
            <person name="McCoy K.D."/>
            <person name="Macpherson A.J."/>
        </authorList>
    </citation>
    <scope>NUCLEOTIDE SEQUENCE</scope>
    <source>
        <strain evidence="7">YL58</strain>
    </source>
</reference>
<feature type="transmembrane region" description="Helical" evidence="5">
    <location>
        <begin position="135"/>
        <end position="158"/>
    </location>
</feature>
<keyword evidence="3 5" id="KW-1133">Transmembrane helix</keyword>
<keyword evidence="5" id="KW-0813">Transport</keyword>
<protein>
    <recommendedName>
        <fullName evidence="5">Transport permease protein</fullName>
    </recommendedName>
</protein>
<dbReference type="InterPro" id="IPR052902">
    <property type="entry name" value="ABC-2_transporter"/>
</dbReference>
<dbReference type="PANTHER" id="PTHR43027">
    <property type="entry name" value="DOXORUBICIN RESISTANCE ABC TRANSPORTER PERMEASE PROTEIN DRRC-RELATED"/>
    <property type="match status" value="1"/>
</dbReference>
<feature type="transmembrane region" description="Helical" evidence="5">
    <location>
        <begin position="165"/>
        <end position="185"/>
    </location>
</feature>
<evidence type="ECO:0000313" key="7">
    <source>
        <dbReference type="EMBL" id="ANU75426.1"/>
    </source>
</evidence>
<dbReference type="InterPro" id="IPR000412">
    <property type="entry name" value="ABC_2_transport"/>
</dbReference>
<dbReference type="PIRSF" id="PIRSF006648">
    <property type="entry name" value="DrrB"/>
    <property type="match status" value="1"/>
</dbReference>
<name>A0A1C7I725_9FIRM</name>
<accession>A0A1C7I725</accession>
<evidence type="ECO:0000256" key="2">
    <source>
        <dbReference type="ARBA" id="ARBA00022692"/>
    </source>
</evidence>
<dbReference type="GO" id="GO:0140359">
    <property type="term" value="F:ABC-type transporter activity"/>
    <property type="evidence" value="ECO:0007669"/>
    <property type="project" value="InterPro"/>
</dbReference>
<dbReference type="EMBL" id="CP015405">
    <property type="protein sequence ID" value="ANU75426.1"/>
    <property type="molecule type" value="Genomic_DNA"/>
</dbReference>
<dbReference type="InterPro" id="IPR047817">
    <property type="entry name" value="ABC2_TM_bact-type"/>
</dbReference>
<evidence type="ECO:0000256" key="5">
    <source>
        <dbReference type="RuleBase" id="RU361157"/>
    </source>
</evidence>